<dbReference type="SUPFAM" id="SSF55186">
    <property type="entry name" value="ThrRS/AlaRS common domain"/>
    <property type="match status" value="1"/>
</dbReference>
<dbReference type="Gene3D" id="2.40.30.130">
    <property type="match status" value="1"/>
</dbReference>
<sequence length="428" mass="45395">MRTAARTTHTFPDAHPRERMAQLAALEPDVREFEATADTVDGRTVVLDRTYFYAESGGQPADRGTLAGVPVESVRKDEDGHVVHELAEAPDADEGDRVVGVVDDDFRTYTMRAHTASHVLYGAGRHVLEELGYAGFDIGEEKVRVDFETTTDLDDSVLAELERLVNRAVWDSRAVTWEEVPVAEAQEREGIAFNTKTEEGVMADDEMVRVVTVGPVEGEADGVAWDAAACGGTHVSNTSEIGPVELLGRSNPGEGVTRVEFAVGPAAIERRHRVRQATDATARALGTSVEGMADEAERLRDERDGLEAELADLRGQVLRSRLEGLETVERDGRTWAVGVVSGFGPNDVGDRLGEYAGDVADVLAVAGEQGSTFVVVAVGDDATDEVAAGDVVGDVTDAFGGGGGGAASFAQGGGLDADPEDVAAYLRE</sequence>
<dbReference type="GO" id="GO:0000049">
    <property type="term" value="F:tRNA binding"/>
    <property type="evidence" value="ECO:0007669"/>
    <property type="project" value="UniProtKB-KW"/>
</dbReference>
<keyword evidence="5" id="KW-0862">Zinc</keyword>
<dbReference type="InterPro" id="IPR018165">
    <property type="entry name" value="Ala-tRNA-synth_IIc_core"/>
</dbReference>
<evidence type="ECO:0000256" key="10">
    <source>
        <dbReference type="SAM" id="Coils"/>
    </source>
</evidence>
<accession>A0ABD5PF58</accession>
<reference evidence="12 13" key="1">
    <citation type="journal article" date="2019" name="Int. J. Syst. Evol. Microbiol.">
        <title>The Global Catalogue of Microorganisms (GCM) 10K type strain sequencing project: providing services to taxonomists for standard genome sequencing and annotation.</title>
        <authorList>
            <consortium name="The Broad Institute Genomics Platform"/>
            <consortium name="The Broad Institute Genome Sequencing Center for Infectious Disease"/>
            <person name="Wu L."/>
            <person name="Ma J."/>
        </authorList>
    </citation>
    <scope>NUCLEOTIDE SEQUENCE [LARGE SCALE GENOMIC DNA]</scope>
    <source>
        <strain evidence="12 13">CGMCC 1.12553</strain>
    </source>
</reference>
<evidence type="ECO:0000313" key="12">
    <source>
        <dbReference type="EMBL" id="MFC4359354.1"/>
    </source>
</evidence>
<dbReference type="EMBL" id="JBHSDS010000008">
    <property type="protein sequence ID" value="MFC4359354.1"/>
    <property type="molecule type" value="Genomic_DNA"/>
</dbReference>
<dbReference type="GO" id="GO:0004812">
    <property type="term" value="F:aminoacyl-tRNA ligase activity"/>
    <property type="evidence" value="ECO:0007669"/>
    <property type="project" value="UniProtKB-KW"/>
</dbReference>
<comment type="similarity">
    <text evidence="1">Belongs to the class-II aminoacyl-tRNA synthetase family.</text>
</comment>
<evidence type="ECO:0000256" key="9">
    <source>
        <dbReference type="ARBA" id="ARBA00023146"/>
    </source>
</evidence>
<comment type="caution">
    <text evidence="12">The sequence shown here is derived from an EMBL/GenBank/DDBJ whole genome shotgun (WGS) entry which is preliminary data.</text>
</comment>
<evidence type="ECO:0000256" key="4">
    <source>
        <dbReference type="ARBA" id="ARBA00022741"/>
    </source>
</evidence>
<keyword evidence="7" id="KW-0694">RNA-binding</keyword>
<dbReference type="GO" id="GO:0006412">
    <property type="term" value="P:translation"/>
    <property type="evidence" value="ECO:0007669"/>
    <property type="project" value="UniProtKB-KW"/>
</dbReference>
<dbReference type="PANTHER" id="PTHR11777:SF9">
    <property type="entry name" value="ALANINE--TRNA LIGASE, CYTOPLASMIC"/>
    <property type="match status" value="1"/>
</dbReference>
<evidence type="ECO:0000256" key="3">
    <source>
        <dbReference type="ARBA" id="ARBA00022598"/>
    </source>
</evidence>
<dbReference type="PROSITE" id="PS50860">
    <property type="entry name" value="AA_TRNA_LIGASE_II_ALA"/>
    <property type="match status" value="1"/>
</dbReference>
<keyword evidence="6" id="KW-0067">ATP-binding</keyword>
<dbReference type="InterPro" id="IPR018163">
    <property type="entry name" value="Thr/Ala-tRNA-synth_IIc_edit"/>
</dbReference>
<dbReference type="Gene3D" id="3.10.310.40">
    <property type="match status" value="1"/>
</dbReference>
<feature type="coiled-coil region" evidence="10">
    <location>
        <begin position="289"/>
        <end position="323"/>
    </location>
</feature>
<dbReference type="Gene3D" id="3.30.980.10">
    <property type="entry name" value="Threonyl-trna Synthetase, Chain A, domain 2"/>
    <property type="match status" value="1"/>
</dbReference>
<dbReference type="SMART" id="SM00863">
    <property type="entry name" value="tRNA_SAD"/>
    <property type="match status" value="1"/>
</dbReference>
<evidence type="ECO:0000313" key="13">
    <source>
        <dbReference type="Proteomes" id="UP001595921"/>
    </source>
</evidence>
<gene>
    <name evidence="12" type="ORF">ACFO0N_15535</name>
</gene>
<organism evidence="12 13">
    <name type="scientific">Halobium salinum</name>
    <dbReference type="NCBI Taxonomy" id="1364940"/>
    <lineage>
        <taxon>Archaea</taxon>
        <taxon>Methanobacteriati</taxon>
        <taxon>Methanobacteriota</taxon>
        <taxon>Stenosarchaea group</taxon>
        <taxon>Halobacteria</taxon>
        <taxon>Halobacteriales</taxon>
        <taxon>Haloferacaceae</taxon>
        <taxon>Halobium</taxon>
    </lineage>
</organism>
<evidence type="ECO:0000256" key="8">
    <source>
        <dbReference type="ARBA" id="ARBA00022917"/>
    </source>
</evidence>
<dbReference type="InterPro" id="IPR050058">
    <property type="entry name" value="Ala-tRNA_ligase"/>
</dbReference>
<dbReference type="GO" id="GO:0002161">
    <property type="term" value="F:aminoacyl-tRNA deacylase activity"/>
    <property type="evidence" value="ECO:0007669"/>
    <property type="project" value="UniProtKB-ARBA"/>
</dbReference>
<dbReference type="Pfam" id="PF07973">
    <property type="entry name" value="tRNA_SAD"/>
    <property type="match status" value="1"/>
</dbReference>
<keyword evidence="10" id="KW-0175">Coiled coil</keyword>
<dbReference type="InterPro" id="IPR012947">
    <property type="entry name" value="tRNA_SAD"/>
</dbReference>
<protein>
    <submittedName>
        <fullName evidence="12">Alanine--tRNA ligase-related protein</fullName>
    </submittedName>
</protein>
<feature type="domain" description="Alanyl-transfer RNA synthetases family profile" evidence="11">
    <location>
        <begin position="1"/>
        <end position="273"/>
    </location>
</feature>
<keyword evidence="13" id="KW-1185">Reference proteome</keyword>
<dbReference type="InterPro" id="IPR009000">
    <property type="entry name" value="Transl_B-barrel_sf"/>
</dbReference>
<dbReference type="InterPro" id="IPR018164">
    <property type="entry name" value="Ala-tRNA-synth_IIc_N"/>
</dbReference>
<keyword evidence="4" id="KW-0547">Nucleotide-binding</keyword>
<dbReference type="PANTHER" id="PTHR11777">
    <property type="entry name" value="ALANYL-TRNA SYNTHETASE"/>
    <property type="match status" value="1"/>
</dbReference>
<dbReference type="AlphaFoldDB" id="A0ABD5PF58"/>
<keyword evidence="8" id="KW-0648">Protein biosynthesis</keyword>
<evidence type="ECO:0000259" key="11">
    <source>
        <dbReference type="PROSITE" id="PS50860"/>
    </source>
</evidence>
<evidence type="ECO:0000256" key="2">
    <source>
        <dbReference type="ARBA" id="ARBA00022555"/>
    </source>
</evidence>
<evidence type="ECO:0000256" key="1">
    <source>
        <dbReference type="ARBA" id="ARBA00008226"/>
    </source>
</evidence>
<keyword evidence="2" id="KW-0820">tRNA-binding</keyword>
<keyword evidence="9" id="KW-0030">Aminoacyl-tRNA synthetase</keyword>
<dbReference type="Proteomes" id="UP001595921">
    <property type="component" value="Unassembled WGS sequence"/>
</dbReference>
<keyword evidence="3 12" id="KW-0436">Ligase</keyword>
<proteinExistence type="inferred from homology"/>
<evidence type="ECO:0000256" key="5">
    <source>
        <dbReference type="ARBA" id="ARBA00022833"/>
    </source>
</evidence>
<evidence type="ECO:0000256" key="7">
    <source>
        <dbReference type="ARBA" id="ARBA00022884"/>
    </source>
</evidence>
<name>A0ABD5PF58_9EURY</name>
<dbReference type="RefSeq" id="WP_267622735.1">
    <property type="nucleotide sequence ID" value="NZ_JAODIW010000006.1"/>
</dbReference>
<dbReference type="Pfam" id="PF01411">
    <property type="entry name" value="tRNA-synt_2c"/>
    <property type="match status" value="1"/>
</dbReference>
<evidence type="ECO:0000256" key="6">
    <source>
        <dbReference type="ARBA" id="ARBA00022840"/>
    </source>
</evidence>
<dbReference type="GO" id="GO:0005524">
    <property type="term" value="F:ATP binding"/>
    <property type="evidence" value="ECO:0007669"/>
    <property type="project" value="UniProtKB-KW"/>
</dbReference>
<dbReference type="SUPFAM" id="SSF50447">
    <property type="entry name" value="Translation proteins"/>
    <property type="match status" value="1"/>
</dbReference>